<evidence type="ECO:0000313" key="3">
    <source>
        <dbReference type="Proteomes" id="UP000630936"/>
    </source>
</evidence>
<accession>A0A918QJY9</accession>
<protein>
    <submittedName>
        <fullName evidence="2">Uncharacterized protein</fullName>
    </submittedName>
</protein>
<feature type="region of interest" description="Disordered" evidence="1">
    <location>
        <begin position="37"/>
        <end position="83"/>
    </location>
</feature>
<keyword evidence="3" id="KW-1185">Reference proteome</keyword>
<sequence>MEQGELDADPAEAASALAFAELQAVEVPLPKYRTSALGRLGRTEEAETETHRAYRTGQNPTPVPAQPEPRGHHRHREQGRRRR</sequence>
<dbReference type="Proteomes" id="UP000630936">
    <property type="component" value="Unassembled WGS sequence"/>
</dbReference>
<dbReference type="EMBL" id="BMWG01000019">
    <property type="protein sequence ID" value="GGZ49821.1"/>
    <property type="molecule type" value="Genomic_DNA"/>
</dbReference>
<comment type="caution">
    <text evidence="2">The sequence shown here is derived from an EMBL/GenBank/DDBJ whole genome shotgun (WGS) entry which is preliminary data.</text>
</comment>
<dbReference type="AlphaFoldDB" id="A0A918QJY9"/>
<proteinExistence type="predicted"/>
<feature type="compositionally biased region" description="Basic residues" evidence="1">
    <location>
        <begin position="71"/>
        <end position="83"/>
    </location>
</feature>
<evidence type="ECO:0000313" key="2">
    <source>
        <dbReference type="EMBL" id="GGZ49821.1"/>
    </source>
</evidence>
<evidence type="ECO:0000256" key="1">
    <source>
        <dbReference type="SAM" id="MobiDB-lite"/>
    </source>
</evidence>
<reference evidence="2" key="2">
    <citation type="submission" date="2020-09" db="EMBL/GenBank/DDBJ databases">
        <authorList>
            <person name="Sun Q."/>
            <person name="Ohkuma M."/>
        </authorList>
    </citation>
    <scope>NUCLEOTIDE SEQUENCE</scope>
    <source>
        <strain evidence="2">JCM 4988</strain>
    </source>
</reference>
<name>A0A918QJY9_9ACTN</name>
<organism evidence="2 3">
    <name type="scientific">Streptomyces inusitatus</name>
    <dbReference type="NCBI Taxonomy" id="68221"/>
    <lineage>
        <taxon>Bacteria</taxon>
        <taxon>Bacillati</taxon>
        <taxon>Actinomycetota</taxon>
        <taxon>Actinomycetes</taxon>
        <taxon>Kitasatosporales</taxon>
        <taxon>Streptomycetaceae</taxon>
        <taxon>Streptomyces</taxon>
    </lineage>
</organism>
<reference evidence="2" key="1">
    <citation type="journal article" date="2014" name="Int. J. Syst. Evol. Microbiol.">
        <title>Complete genome sequence of Corynebacterium casei LMG S-19264T (=DSM 44701T), isolated from a smear-ripened cheese.</title>
        <authorList>
            <consortium name="US DOE Joint Genome Institute (JGI-PGF)"/>
            <person name="Walter F."/>
            <person name="Albersmeier A."/>
            <person name="Kalinowski J."/>
            <person name="Ruckert C."/>
        </authorList>
    </citation>
    <scope>NUCLEOTIDE SEQUENCE</scope>
    <source>
        <strain evidence="2">JCM 4988</strain>
    </source>
</reference>
<gene>
    <name evidence="2" type="ORF">GCM10010387_50130</name>
</gene>
<feature type="compositionally biased region" description="Basic and acidic residues" evidence="1">
    <location>
        <begin position="41"/>
        <end position="52"/>
    </location>
</feature>